<comment type="caution">
    <text evidence="2">The sequence shown here is derived from an EMBL/GenBank/DDBJ whole genome shotgun (WGS) entry which is preliminary data.</text>
</comment>
<name>A0AAE0L2P8_9CHLO</name>
<evidence type="ECO:0000313" key="3">
    <source>
        <dbReference type="EMBL" id="KAK3286328.1"/>
    </source>
</evidence>
<evidence type="ECO:0008006" key="5">
    <source>
        <dbReference type="Google" id="ProtNLM"/>
    </source>
</evidence>
<dbReference type="EMBL" id="LGRX02010833">
    <property type="protein sequence ID" value="KAK3269614.1"/>
    <property type="molecule type" value="Genomic_DNA"/>
</dbReference>
<accession>A0AAE0L2P8</accession>
<gene>
    <name evidence="2" type="ORF">CYMTET_21947</name>
    <name evidence="3" type="ORF">CYMTET_6110</name>
</gene>
<reference evidence="2 4" key="1">
    <citation type="journal article" date="2015" name="Genome Biol. Evol.">
        <title>Comparative Genomics of a Bacterivorous Green Alga Reveals Evolutionary Causalities and Consequences of Phago-Mixotrophic Mode of Nutrition.</title>
        <authorList>
            <person name="Burns J.A."/>
            <person name="Paasch A."/>
            <person name="Narechania A."/>
            <person name="Kim E."/>
        </authorList>
    </citation>
    <scope>NUCLEOTIDE SEQUENCE [LARGE SCALE GENOMIC DNA]</scope>
    <source>
        <strain evidence="2">PLY_AMNH</strain>
    </source>
</reference>
<proteinExistence type="predicted"/>
<organism evidence="2 4">
    <name type="scientific">Cymbomonas tetramitiformis</name>
    <dbReference type="NCBI Taxonomy" id="36881"/>
    <lineage>
        <taxon>Eukaryota</taxon>
        <taxon>Viridiplantae</taxon>
        <taxon>Chlorophyta</taxon>
        <taxon>Pyramimonadophyceae</taxon>
        <taxon>Pyramimonadales</taxon>
        <taxon>Pyramimonadaceae</taxon>
        <taxon>Cymbomonas</taxon>
    </lineage>
</organism>
<evidence type="ECO:0000313" key="2">
    <source>
        <dbReference type="EMBL" id="KAK3269614.1"/>
    </source>
</evidence>
<keyword evidence="1" id="KW-0175">Coiled coil</keyword>
<reference evidence="2" key="2">
    <citation type="submission" date="2023-06" db="EMBL/GenBank/DDBJ databases">
        <title>Long-read-based genome assembly of the green algal bacterivore Cymbomonas tetramitiformis.</title>
        <authorList>
            <person name="Gyaltshen Y."/>
            <person name="Rozenberg A."/>
            <person name="Paasch A."/>
            <person name="Burns J.A."/>
            <person name="Warring S."/>
            <person name="Larson R."/>
            <person name="Maurer-Alcala X."/>
            <person name="Dacks J."/>
            <person name="Kim E."/>
        </authorList>
    </citation>
    <scope>NUCLEOTIDE SEQUENCE</scope>
    <source>
        <strain evidence="2">PLY_AMNH</strain>
    </source>
</reference>
<dbReference type="Proteomes" id="UP001190700">
    <property type="component" value="Unassembled WGS sequence"/>
</dbReference>
<keyword evidence="4" id="KW-1185">Reference proteome</keyword>
<dbReference type="AlphaFoldDB" id="A0AAE0L2P8"/>
<feature type="coiled-coil region" evidence="1">
    <location>
        <begin position="161"/>
        <end position="188"/>
    </location>
</feature>
<evidence type="ECO:0000313" key="4">
    <source>
        <dbReference type="Proteomes" id="UP001190700"/>
    </source>
</evidence>
<dbReference type="EMBL" id="LGRX02001327">
    <property type="protein sequence ID" value="KAK3286328.1"/>
    <property type="molecule type" value="Genomic_DNA"/>
</dbReference>
<sequence>MGGFSKFRKKQAANFKKNTLTPVQLGAKGGRGDSKTLQQEVAGLLENFSSYSQVENGPTSLVSLLNDESNFEQLSAEYEASVAAAGRLKEEVVEKARKEDRARRAYAKLFDADGELRISAHMLDRVIPLQDQIRNKPPDGFKAQMEFARVTDLLSDARLQGRKARYEINQLNAENASLRQRVKTLESGQIVKDMKLELCQEQESLSLAQDMLEKKELAVNSLKGKLSQFQTRITSEVLCDQVDKRMKQGKKDWSDRMVLGTRQLGALTGD</sequence>
<protein>
    <recommendedName>
        <fullName evidence="5">DUF4201 domain-containing protein</fullName>
    </recommendedName>
</protein>
<evidence type="ECO:0000256" key="1">
    <source>
        <dbReference type="SAM" id="Coils"/>
    </source>
</evidence>